<feature type="compositionally biased region" description="Low complexity" evidence="1">
    <location>
        <begin position="105"/>
        <end position="122"/>
    </location>
</feature>
<accession>A0A1Y1UH23</accession>
<gene>
    <name evidence="2" type="ORF">BD324DRAFT_650922</name>
</gene>
<feature type="compositionally biased region" description="Polar residues" evidence="1">
    <location>
        <begin position="188"/>
        <end position="202"/>
    </location>
</feature>
<feature type="compositionally biased region" description="Acidic residues" evidence="1">
    <location>
        <begin position="242"/>
        <end position="251"/>
    </location>
</feature>
<dbReference type="GeneID" id="33560042"/>
<keyword evidence="3" id="KW-1185">Reference proteome</keyword>
<protein>
    <submittedName>
        <fullName evidence="2">Uncharacterized protein</fullName>
    </submittedName>
</protein>
<dbReference type="InParanoid" id="A0A1Y1UH23"/>
<dbReference type="RefSeq" id="XP_021871360.1">
    <property type="nucleotide sequence ID" value="XM_022018233.1"/>
</dbReference>
<sequence>MSSKELVPLFPSALHPALPIASQILSTLRNLTAPGRGNDLPPEERAALVGISALLGCERVQSKDLVESSAQKASSVSPARFKSALLKSRRILESASVGDPSLDASTSRRGSSASPSTRSTRSTRSHADQADADQVANTGEKRGSGPSPFSTPRKRFKYSSGIDISGLVKGGLAGGGSPPNTPKHQHEPSTGSPLRQSVTPSSRRVRSALRGGRVTEKKNDEEDGVVKEDEIRAGSEAEAAMIDEDAMEVDGQEERTPTKRVKFGVRQGVDLAIATEELDETPRTRSKRLDTSAFFALRPGASPSGSTARSLRNAQTSSGMKSRSIPVEDGLPEIRAPRANRSTTTSQKLKRRKRDWTYAERIWGLQTDESREAIRKFVDGLPAWLEAHGRPSLDETAVSGETIENVLLSASNK</sequence>
<feature type="region of interest" description="Disordered" evidence="1">
    <location>
        <begin position="290"/>
        <end position="352"/>
    </location>
</feature>
<proteinExistence type="predicted"/>
<evidence type="ECO:0000313" key="3">
    <source>
        <dbReference type="Proteomes" id="UP000193218"/>
    </source>
</evidence>
<dbReference type="STRING" id="4999.A0A1Y1UH23"/>
<organism evidence="2 3">
    <name type="scientific">Kockovaella imperatae</name>
    <dbReference type="NCBI Taxonomy" id="4999"/>
    <lineage>
        <taxon>Eukaryota</taxon>
        <taxon>Fungi</taxon>
        <taxon>Dikarya</taxon>
        <taxon>Basidiomycota</taxon>
        <taxon>Agaricomycotina</taxon>
        <taxon>Tremellomycetes</taxon>
        <taxon>Tremellales</taxon>
        <taxon>Cuniculitremaceae</taxon>
        <taxon>Kockovaella</taxon>
    </lineage>
</organism>
<feature type="compositionally biased region" description="Polar residues" evidence="1">
    <location>
        <begin position="303"/>
        <end position="321"/>
    </location>
</feature>
<feature type="region of interest" description="Disordered" evidence="1">
    <location>
        <begin position="97"/>
        <end position="234"/>
    </location>
</feature>
<evidence type="ECO:0000313" key="2">
    <source>
        <dbReference type="EMBL" id="ORX37322.1"/>
    </source>
</evidence>
<feature type="compositionally biased region" description="Gly residues" evidence="1">
    <location>
        <begin position="168"/>
        <end position="177"/>
    </location>
</feature>
<dbReference type="AlphaFoldDB" id="A0A1Y1UH23"/>
<feature type="compositionally biased region" description="Basic and acidic residues" evidence="1">
    <location>
        <begin position="213"/>
        <end position="234"/>
    </location>
</feature>
<reference evidence="2 3" key="1">
    <citation type="submission" date="2017-03" db="EMBL/GenBank/DDBJ databases">
        <title>Widespread Adenine N6-methylation of Active Genes in Fungi.</title>
        <authorList>
            <consortium name="DOE Joint Genome Institute"/>
            <person name="Mondo S.J."/>
            <person name="Dannebaum R.O."/>
            <person name="Kuo R.C."/>
            <person name="Louie K.B."/>
            <person name="Bewick A.J."/>
            <person name="Labutti K."/>
            <person name="Haridas S."/>
            <person name="Kuo A."/>
            <person name="Salamov A."/>
            <person name="Ahrendt S.R."/>
            <person name="Lau R."/>
            <person name="Bowen B.P."/>
            <person name="Lipzen A."/>
            <person name="Sullivan W."/>
            <person name="Andreopoulos W.B."/>
            <person name="Clum A."/>
            <person name="Lindquist E."/>
            <person name="Daum C."/>
            <person name="Northen T.R."/>
            <person name="Ramamoorthy G."/>
            <person name="Schmitz R.J."/>
            <person name="Gryganskyi A."/>
            <person name="Culley D."/>
            <person name="Magnuson J."/>
            <person name="James T.Y."/>
            <person name="O'Malley M.A."/>
            <person name="Stajich J.E."/>
            <person name="Spatafora J.W."/>
            <person name="Visel A."/>
            <person name="Grigoriev I.V."/>
        </authorList>
    </citation>
    <scope>NUCLEOTIDE SEQUENCE [LARGE SCALE GENOMIC DNA]</scope>
    <source>
        <strain evidence="2 3">NRRL Y-17943</strain>
    </source>
</reference>
<dbReference type="Proteomes" id="UP000193218">
    <property type="component" value="Unassembled WGS sequence"/>
</dbReference>
<feature type="region of interest" description="Disordered" evidence="1">
    <location>
        <begin position="242"/>
        <end position="261"/>
    </location>
</feature>
<evidence type="ECO:0000256" key="1">
    <source>
        <dbReference type="SAM" id="MobiDB-lite"/>
    </source>
</evidence>
<dbReference type="EMBL" id="NBSH01000006">
    <property type="protein sequence ID" value="ORX37322.1"/>
    <property type="molecule type" value="Genomic_DNA"/>
</dbReference>
<dbReference type="OrthoDB" id="2575097at2759"/>
<comment type="caution">
    <text evidence="2">The sequence shown here is derived from an EMBL/GenBank/DDBJ whole genome shotgun (WGS) entry which is preliminary data.</text>
</comment>
<name>A0A1Y1UH23_9TREE</name>